<name>A0A9D2AWC2_9FIRM</name>
<feature type="region of interest" description="Disordered" evidence="1">
    <location>
        <begin position="31"/>
        <end position="53"/>
    </location>
</feature>
<protein>
    <submittedName>
        <fullName evidence="4">3D domain-containing protein</fullName>
    </submittedName>
</protein>
<proteinExistence type="predicted"/>
<dbReference type="InterPro" id="IPR036908">
    <property type="entry name" value="RlpA-like_sf"/>
</dbReference>
<keyword evidence="2" id="KW-0732">Signal</keyword>
<evidence type="ECO:0000256" key="1">
    <source>
        <dbReference type="SAM" id="MobiDB-lite"/>
    </source>
</evidence>
<feature type="chain" id="PRO_5039159254" evidence="2">
    <location>
        <begin position="25"/>
        <end position="150"/>
    </location>
</feature>
<dbReference type="InterPro" id="IPR010611">
    <property type="entry name" value="3D_dom"/>
</dbReference>
<feature type="signal peptide" evidence="2">
    <location>
        <begin position="1"/>
        <end position="24"/>
    </location>
</feature>
<dbReference type="GO" id="GO:0019867">
    <property type="term" value="C:outer membrane"/>
    <property type="evidence" value="ECO:0007669"/>
    <property type="project" value="InterPro"/>
</dbReference>
<dbReference type="Proteomes" id="UP000886780">
    <property type="component" value="Unassembled WGS sequence"/>
</dbReference>
<feature type="compositionally biased region" description="Acidic residues" evidence="1">
    <location>
        <begin position="37"/>
        <end position="49"/>
    </location>
</feature>
<dbReference type="GO" id="GO:0004553">
    <property type="term" value="F:hydrolase activity, hydrolyzing O-glycosyl compounds"/>
    <property type="evidence" value="ECO:0007669"/>
    <property type="project" value="InterPro"/>
</dbReference>
<reference evidence="4" key="1">
    <citation type="journal article" date="2021" name="PeerJ">
        <title>Extensive microbial diversity within the chicken gut microbiome revealed by metagenomics and culture.</title>
        <authorList>
            <person name="Gilroy R."/>
            <person name="Ravi A."/>
            <person name="Getino M."/>
            <person name="Pursley I."/>
            <person name="Horton D.L."/>
            <person name="Alikhan N.F."/>
            <person name="Baker D."/>
            <person name="Gharbi K."/>
            <person name="Hall N."/>
            <person name="Watson M."/>
            <person name="Adriaenssens E.M."/>
            <person name="Foster-Nyarko E."/>
            <person name="Jarju S."/>
            <person name="Secka A."/>
            <person name="Antonio M."/>
            <person name="Oren A."/>
            <person name="Chaudhuri R.R."/>
            <person name="La Ragione R."/>
            <person name="Hildebrand F."/>
            <person name="Pallen M.J."/>
        </authorList>
    </citation>
    <scope>NUCLEOTIDE SEQUENCE</scope>
    <source>
        <strain evidence="4">ChiGjej4B4-12881</strain>
    </source>
</reference>
<dbReference type="Pfam" id="PF06725">
    <property type="entry name" value="3D"/>
    <property type="match status" value="1"/>
</dbReference>
<dbReference type="CDD" id="cd14667">
    <property type="entry name" value="3D_containing_proteins"/>
    <property type="match status" value="1"/>
</dbReference>
<sequence>MHRYLRLTVTAAALAACFSFASYAAESDDTAGPGIALEEDASGQEETDSAEGRGELLGEFTTSGYCNCEKCSGGHSLTYSGTVPTPSHTISADLDRYPIGTKLWIDGTIYTVEDKGSSVKGNWIDIYYGTHEEALDHGLKTQEVYAVAES</sequence>
<dbReference type="PROSITE" id="PS51257">
    <property type="entry name" value="PROKAR_LIPOPROTEIN"/>
    <property type="match status" value="1"/>
</dbReference>
<dbReference type="AlphaFoldDB" id="A0A9D2AWC2"/>
<feature type="domain" description="3D" evidence="3">
    <location>
        <begin position="89"/>
        <end position="145"/>
    </location>
</feature>
<dbReference type="InterPro" id="IPR059180">
    <property type="entry name" value="3D_YorM"/>
</dbReference>
<dbReference type="EMBL" id="DXEU01000131">
    <property type="protein sequence ID" value="HIX52612.1"/>
    <property type="molecule type" value="Genomic_DNA"/>
</dbReference>
<comment type="caution">
    <text evidence="4">The sequence shown here is derived from an EMBL/GenBank/DDBJ whole genome shotgun (WGS) entry which is preliminary data.</text>
</comment>
<dbReference type="Gene3D" id="2.40.40.10">
    <property type="entry name" value="RlpA-like domain"/>
    <property type="match status" value="1"/>
</dbReference>
<organism evidence="4 5">
    <name type="scientific">Candidatus Lachnoclostridium stercoripullorum</name>
    <dbReference type="NCBI Taxonomy" id="2838635"/>
    <lineage>
        <taxon>Bacteria</taxon>
        <taxon>Bacillati</taxon>
        <taxon>Bacillota</taxon>
        <taxon>Clostridia</taxon>
        <taxon>Lachnospirales</taxon>
        <taxon>Lachnospiraceae</taxon>
    </lineage>
</organism>
<evidence type="ECO:0000313" key="5">
    <source>
        <dbReference type="Proteomes" id="UP000886780"/>
    </source>
</evidence>
<evidence type="ECO:0000256" key="2">
    <source>
        <dbReference type="SAM" id="SignalP"/>
    </source>
</evidence>
<accession>A0A9D2AWC2</accession>
<gene>
    <name evidence="4" type="ORF">IAA28_07390</name>
</gene>
<dbReference type="GO" id="GO:0009254">
    <property type="term" value="P:peptidoglycan turnover"/>
    <property type="evidence" value="ECO:0007669"/>
    <property type="project" value="InterPro"/>
</dbReference>
<dbReference type="SUPFAM" id="SSF50685">
    <property type="entry name" value="Barwin-like endoglucanases"/>
    <property type="match status" value="1"/>
</dbReference>
<evidence type="ECO:0000313" key="4">
    <source>
        <dbReference type="EMBL" id="HIX52612.1"/>
    </source>
</evidence>
<evidence type="ECO:0000259" key="3">
    <source>
        <dbReference type="Pfam" id="PF06725"/>
    </source>
</evidence>
<reference evidence="4" key="2">
    <citation type="submission" date="2021-04" db="EMBL/GenBank/DDBJ databases">
        <authorList>
            <person name="Gilroy R."/>
        </authorList>
    </citation>
    <scope>NUCLEOTIDE SEQUENCE</scope>
    <source>
        <strain evidence="4">ChiGjej4B4-12881</strain>
    </source>
</reference>